<keyword evidence="3" id="KW-1185">Reference proteome</keyword>
<comment type="caution">
    <text evidence="2">The sequence shown here is derived from an EMBL/GenBank/DDBJ whole genome shotgun (WGS) entry which is preliminary data.</text>
</comment>
<keyword evidence="1" id="KW-0472">Membrane</keyword>
<dbReference type="RefSeq" id="XP_043016638.1">
    <property type="nucleotide sequence ID" value="XM_043147924.1"/>
</dbReference>
<dbReference type="GeneID" id="66071024"/>
<dbReference type="AlphaFoldDB" id="A0A9P8AG49"/>
<dbReference type="Proteomes" id="UP001049176">
    <property type="component" value="Chromosome 1"/>
</dbReference>
<reference evidence="2" key="1">
    <citation type="journal article" date="2021" name="Genome Biol. Evol.">
        <title>The assembled and annotated genome of the fairy-ring fungus Marasmius oreades.</title>
        <authorList>
            <person name="Hiltunen M."/>
            <person name="Ament-Velasquez S.L."/>
            <person name="Johannesson H."/>
        </authorList>
    </citation>
    <scope>NUCLEOTIDE SEQUENCE</scope>
    <source>
        <strain evidence="2">03SP1</strain>
    </source>
</reference>
<feature type="transmembrane region" description="Helical" evidence="1">
    <location>
        <begin position="32"/>
        <end position="54"/>
    </location>
</feature>
<proteinExistence type="predicted"/>
<keyword evidence="1" id="KW-0812">Transmembrane</keyword>
<name>A0A9P8AG49_9AGAR</name>
<sequence length="195" mass="21719">MQRTPAFATRTTANDNALNLPTPSSPTWADFLLLRSVSLLLFTMSLAMSYLLFTPTAATKLSNFVCIFYLVPTLLPLLIDGRPPHKCQLATMFHWVCICLHIILLLSGTVPTAPPPPVSESLLITRVLRPLYYFGTAFLLSASAITFPLIFVQGSFDAGRLGDFGHLVMRIYAALRVIYNFIAPIPKREFKMHTD</sequence>
<gene>
    <name evidence="2" type="ORF">E1B28_001948</name>
</gene>
<feature type="transmembrane region" description="Helical" evidence="1">
    <location>
        <begin position="61"/>
        <end position="79"/>
    </location>
</feature>
<dbReference type="KEGG" id="more:E1B28_001948"/>
<evidence type="ECO:0000256" key="1">
    <source>
        <dbReference type="SAM" id="Phobius"/>
    </source>
</evidence>
<protein>
    <recommendedName>
        <fullName evidence="4">Transmembrane protein</fullName>
    </recommendedName>
</protein>
<evidence type="ECO:0000313" key="2">
    <source>
        <dbReference type="EMBL" id="KAG7100168.1"/>
    </source>
</evidence>
<feature type="transmembrane region" description="Helical" evidence="1">
    <location>
        <begin position="164"/>
        <end position="182"/>
    </location>
</feature>
<organism evidence="2 3">
    <name type="scientific">Marasmius oreades</name>
    <name type="common">fairy-ring Marasmius</name>
    <dbReference type="NCBI Taxonomy" id="181124"/>
    <lineage>
        <taxon>Eukaryota</taxon>
        <taxon>Fungi</taxon>
        <taxon>Dikarya</taxon>
        <taxon>Basidiomycota</taxon>
        <taxon>Agaricomycotina</taxon>
        <taxon>Agaricomycetes</taxon>
        <taxon>Agaricomycetidae</taxon>
        <taxon>Agaricales</taxon>
        <taxon>Marasmiineae</taxon>
        <taxon>Marasmiaceae</taxon>
        <taxon>Marasmius</taxon>
    </lineage>
</organism>
<feature type="transmembrane region" description="Helical" evidence="1">
    <location>
        <begin position="131"/>
        <end position="152"/>
    </location>
</feature>
<evidence type="ECO:0000313" key="3">
    <source>
        <dbReference type="Proteomes" id="UP001049176"/>
    </source>
</evidence>
<dbReference type="EMBL" id="CM032181">
    <property type="protein sequence ID" value="KAG7100168.1"/>
    <property type="molecule type" value="Genomic_DNA"/>
</dbReference>
<accession>A0A9P8AG49</accession>
<feature type="transmembrane region" description="Helical" evidence="1">
    <location>
        <begin position="91"/>
        <end position="110"/>
    </location>
</feature>
<keyword evidence="1" id="KW-1133">Transmembrane helix</keyword>
<evidence type="ECO:0008006" key="4">
    <source>
        <dbReference type="Google" id="ProtNLM"/>
    </source>
</evidence>